<proteinExistence type="predicted"/>
<keyword evidence="3" id="KW-1185">Reference proteome</keyword>
<dbReference type="Pfam" id="PF05137">
    <property type="entry name" value="PilN"/>
    <property type="match status" value="1"/>
</dbReference>
<keyword evidence="1" id="KW-1133">Transmembrane helix</keyword>
<sequence>MLRFNFAEIEESKYKQYIRVDLGFSLIVFLLVIFLVYYQTQSIKREISVTDSRISQLNSEIKRLRKLKIFERKLLSLKTNLQGKLSIVSNLEKSRYVPNFLYFFEKRQNVNGVWLNRLKYNRNTLSIEANALDLKLVPQFLKRVDSELGTVKLRDIERKKYENRDLNFKMNYYKFEFSVRLRNGPNN</sequence>
<protein>
    <recommendedName>
        <fullName evidence="4">Type IV pilus assembly protein PilN</fullName>
    </recommendedName>
</protein>
<gene>
    <name evidence="2" type="ORF">SAMN06269117_11619</name>
</gene>
<name>A0A521CZB4_9BACT</name>
<dbReference type="OrthoDB" id="13865at2"/>
<organism evidence="2 3">
    <name type="scientific">Balnearium lithotrophicum</name>
    <dbReference type="NCBI Taxonomy" id="223788"/>
    <lineage>
        <taxon>Bacteria</taxon>
        <taxon>Pseudomonadati</taxon>
        <taxon>Aquificota</taxon>
        <taxon>Aquificia</taxon>
        <taxon>Desulfurobacteriales</taxon>
        <taxon>Desulfurobacteriaceae</taxon>
        <taxon>Balnearium</taxon>
    </lineage>
</organism>
<keyword evidence="1" id="KW-0812">Transmembrane</keyword>
<dbReference type="InterPro" id="IPR007813">
    <property type="entry name" value="PilN"/>
</dbReference>
<evidence type="ECO:0000313" key="2">
    <source>
        <dbReference type="EMBL" id="SMO64773.1"/>
    </source>
</evidence>
<dbReference type="AlphaFoldDB" id="A0A521CZB4"/>
<reference evidence="2 3" key="1">
    <citation type="submission" date="2017-05" db="EMBL/GenBank/DDBJ databases">
        <authorList>
            <person name="Varghese N."/>
            <person name="Submissions S."/>
        </authorList>
    </citation>
    <scope>NUCLEOTIDE SEQUENCE [LARGE SCALE GENOMIC DNA]</scope>
    <source>
        <strain evidence="2 3">DSM 16304</strain>
    </source>
</reference>
<evidence type="ECO:0000313" key="3">
    <source>
        <dbReference type="Proteomes" id="UP000317315"/>
    </source>
</evidence>
<dbReference type="EMBL" id="FXTM01000016">
    <property type="protein sequence ID" value="SMO64773.1"/>
    <property type="molecule type" value="Genomic_DNA"/>
</dbReference>
<dbReference type="Proteomes" id="UP000317315">
    <property type="component" value="Unassembled WGS sequence"/>
</dbReference>
<feature type="transmembrane region" description="Helical" evidence="1">
    <location>
        <begin position="20"/>
        <end position="38"/>
    </location>
</feature>
<dbReference type="RefSeq" id="WP_142935787.1">
    <property type="nucleotide sequence ID" value="NZ_FXTM01000016.1"/>
</dbReference>
<accession>A0A521CZB4</accession>
<keyword evidence="1" id="KW-0472">Membrane</keyword>
<evidence type="ECO:0008006" key="4">
    <source>
        <dbReference type="Google" id="ProtNLM"/>
    </source>
</evidence>
<evidence type="ECO:0000256" key="1">
    <source>
        <dbReference type="SAM" id="Phobius"/>
    </source>
</evidence>